<evidence type="ECO:0000259" key="4">
    <source>
        <dbReference type="Pfam" id="PF01814"/>
    </source>
</evidence>
<dbReference type="PANTHER" id="PTHR37164">
    <property type="entry name" value="BACTERIOHEMERYTHRIN"/>
    <property type="match status" value="1"/>
</dbReference>
<reference evidence="5 6" key="1">
    <citation type="journal article" date="2021" name="ISME Commun">
        <title>Automated analysis of genomic sequences facilitates high-throughput and comprehensive description of bacteria.</title>
        <authorList>
            <person name="Hitch T.C.A."/>
        </authorList>
    </citation>
    <scope>NUCLEOTIDE SEQUENCE [LARGE SCALE GENOMIC DNA]</scope>
    <source>
        <strain evidence="5 6">Sanger_34</strain>
    </source>
</reference>
<sequence>MVTGNELIDSEHTQLFEAINALLDACASGRGRDSLRDTAEFLSDYVAKHFGDEEQLQKQYHYPHYDAHRTFHVNYKKQI</sequence>
<dbReference type="InterPro" id="IPR050669">
    <property type="entry name" value="Hemerythrin"/>
</dbReference>
<dbReference type="InterPro" id="IPR012827">
    <property type="entry name" value="Hemerythrin_metal-bd"/>
</dbReference>
<dbReference type="EMBL" id="JAOQJE010000011">
    <property type="protein sequence ID" value="MCU6789764.1"/>
    <property type="molecule type" value="Genomic_DNA"/>
</dbReference>
<proteinExistence type="inferred from homology"/>
<evidence type="ECO:0000313" key="5">
    <source>
        <dbReference type="EMBL" id="MCU6789764.1"/>
    </source>
</evidence>
<evidence type="ECO:0000256" key="1">
    <source>
        <dbReference type="ARBA" id="ARBA00010587"/>
    </source>
</evidence>
<accession>A0ABT2U572</accession>
<evidence type="ECO:0000256" key="2">
    <source>
        <dbReference type="ARBA" id="ARBA00022723"/>
    </source>
</evidence>
<evidence type="ECO:0000313" key="6">
    <source>
        <dbReference type="Proteomes" id="UP001652397"/>
    </source>
</evidence>
<comment type="caution">
    <text evidence="5">The sequence shown here is derived from an EMBL/GenBank/DDBJ whole genome shotgun (WGS) entry which is preliminary data.</text>
</comment>
<keyword evidence="6" id="KW-1185">Reference proteome</keyword>
<dbReference type="SUPFAM" id="SSF47188">
    <property type="entry name" value="Hemerythrin-like"/>
    <property type="match status" value="1"/>
</dbReference>
<dbReference type="CDD" id="cd12107">
    <property type="entry name" value="Hemerythrin"/>
    <property type="match status" value="1"/>
</dbReference>
<dbReference type="RefSeq" id="WP_262564576.1">
    <property type="nucleotide sequence ID" value="NZ_JAOQJE010000011.1"/>
</dbReference>
<evidence type="ECO:0000256" key="3">
    <source>
        <dbReference type="ARBA" id="ARBA00023004"/>
    </source>
</evidence>
<dbReference type="Gene3D" id="1.20.120.50">
    <property type="entry name" value="Hemerythrin-like"/>
    <property type="match status" value="1"/>
</dbReference>
<protein>
    <submittedName>
        <fullName evidence="5">Hemerythrin domain-containing protein</fullName>
    </submittedName>
</protein>
<gene>
    <name evidence="5" type="ORF">OCV66_11805</name>
</gene>
<keyword evidence="2" id="KW-0479">Metal-binding</keyword>
<organism evidence="5 6">
    <name type="scientific">Agathobaculum ammoniilyticum</name>
    <dbReference type="NCBI Taxonomy" id="2981778"/>
    <lineage>
        <taxon>Bacteria</taxon>
        <taxon>Bacillati</taxon>
        <taxon>Bacillota</taxon>
        <taxon>Clostridia</taxon>
        <taxon>Eubacteriales</taxon>
        <taxon>Butyricicoccaceae</taxon>
        <taxon>Agathobaculum</taxon>
    </lineage>
</organism>
<dbReference type="InterPro" id="IPR035938">
    <property type="entry name" value="Hemerythrin-like_sf"/>
</dbReference>
<comment type="similarity">
    <text evidence="1">Belongs to the hemerythrin family.</text>
</comment>
<name>A0ABT2U572_9FIRM</name>
<keyword evidence="3" id="KW-0408">Iron</keyword>
<dbReference type="InterPro" id="IPR012312">
    <property type="entry name" value="Hemerythrin-like"/>
</dbReference>
<dbReference type="Pfam" id="PF01814">
    <property type="entry name" value="Hemerythrin"/>
    <property type="match status" value="1"/>
</dbReference>
<dbReference type="Proteomes" id="UP001652397">
    <property type="component" value="Unassembled WGS sequence"/>
</dbReference>
<feature type="non-terminal residue" evidence="5">
    <location>
        <position position="79"/>
    </location>
</feature>
<dbReference type="PANTHER" id="PTHR37164:SF1">
    <property type="entry name" value="BACTERIOHEMERYTHRIN"/>
    <property type="match status" value="1"/>
</dbReference>
<feature type="domain" description="Hemerythrin-like" evidence="4">
    <location>
        <begin position="4"/>
        <end position="70"/>
    </location>
</feature>
<dbReference type="NCBIfam" id="TIGR02481">
    <property type="entry name" value="hemeryth_dom"/>
    <property type="match status" value="1"/>
</dbReference>